<dbReference type="PANTHER" id="PTHR12919:SF20">
    <property type="entry name" value="SMALL RIBOSOMAL SUBUNIT PROTEIN BS16M"/>
    <property type="match status" value="1"/>
</dbReference>
<evidence type="ECO:0000256" key="2">
    <source>
        <dbReference type="ARBA" id="ARBA00023274"/>
    </source>
</evidence>
<dbReference type="PANTHER" id="PTHR12919">
    <property type="entry name" value="30S RIBOSOMAL PROTEIN S16"/>
    <property type="match status" value="1"/>
</dbReference>
<dbReference type="Pfam" id="PF00886">
    <property type="entry name" value="Ribosomal_S16"/>
    <property type="match status" value="1"/>
</dbReference>
<dbReference type="GO" id="GO:0006412">
    <property type="term" value="P:translation"/>
    <property type="evidence" value="ECO:0007669"/>
    <property type="project" value="UniProtKB-UniRule"/>
</dbReference>
<gene>
    <name evidence="3" type="primary">rpsP</name>
    <name evidence="4" type="ORF">A2970_02455</name>
</gene>
<evidence type="ECO:0000256" key="1">
    <source>
        <dbReference type="ARBA" id="ARBA00022980"/>
    </source>
</evidence>
<dbReference type="InterPro" id="IPR000307">
    <property type="entry name" value="Ribosomal_bS16"/>
</dbReference>
<accession>A0A1F7JCR5</accession>
<reference evidence="4 5" key="1">
    <citation type="journal article" date="2016" name="Nat. Commun.">
        <title>Thousands of microbial genomes shed light on interconnected biogeochemical processes in an aquifer system.</title>
        <authorList>
            <person name="Anantharaman K."/>
            <person name="Brown C.T."/>
            <person name="Hug L.A."/>
            <person name="Sharon I."/>
            <person name="Castelle C.J."/>
            <person name="Probst A.J."/>
            <person name="Thomas B.C."/>
            <person name="Singh A."/>
            <person name="Wilkins M.J."/>
            <person name="Karaoz U."/>
            <person name="Brodie E.L."/>
            <person name="Williams K.H."/>
            <person name="Hubbard S.S."/>
            <person name="Banfield J.F."/>
        </authorList>
    </citation>
    <scope>NUCLEOTIDE SEQUENCE [LARGE SCALE GENOMIC DNA]</scope>
</reference>
<dbReference type="SUPFAM" id="SSF54565">
    <property type="entry name" value="Ribosomal protein S16"/>
    <property type="match status" value="1"/>
</dbReference>
<comment type="similarity">
    <text evidence="3">Belongs to the bacterial ribosomal protein bS16 family.</text>
</comment>
<keyword evidence="1 3" id="KW-0689">Ribosomal protein</keyword>
<evidence type="ECO:0000313" key="5">
    <source>
        <dbReference type="Proteomes" id="UP000178857"/>
    </source>
</evidence>
<keyword evidence="2 3" id="KW-0687">Ribonucleoprotein</keyword>
<protein>
    <recommendedName>
        <fullName evidence="3">Small ribosomal subunit protein bS16</fullName>
    </recommendedName>
</protein>
<evidence type="ECO:0000256" key="3">
    <source>
        <dbReference type="HAMAP-Rule" id="MF_00385"/>
    </source>
</evidence>
<dbReference type="Gene3D" id="3.30.1320.10">
    <property type="match status" value="1"/>
</dbReference>
<dbReference type="AlphaFoldDB" id="A0A1F7JCR5"/>
<dbReference type="EMBL" id="MGAT01000002">
    <property type="protein sequence ID" value="OGK53375.1"/>
    <property type="molecule type" value="Genomic_DNA"/>
</dbReference>
<dbReference type="GO" id="GO:0003735">
    <property type="term" value="F:structural constituent of ribosome"/>
    <property type="evidence" value="ECO:0007669"/>
    <property type="project" value="InterPro"/>
</dbReference>
<dbReference type="STRING" id="1802069.A2970_02455"/>
<comment type="caution">
    <text evidence="4">The sequence shown here is derived from an EMBL/GenBank/DDBJ whole genome shotgun (WGS) entry which is preliminary data.</text>
</comment>
<dbReference type="NCBIfam" id="TIGR00002">
    <property type="entry name" value="S16"/>
    <property type="match status" value="1"/>
</dbReference>
<dbReference type="InterPro" id="IPR023803">
    <property type="entry name" value="Ribosomal_bS16_dom_sf"/>
</dbReference>
<dbReference type="HAMAP" id="MF_00385">
    <property type="entry name" value="Ribosomal_bS16"/>
    <property type="match status" value="1"/>
</dbReference>
<evidence type="ECO:0000313" key="4">
    <source>
        <dbReference type="EMBL" id="OGK53375.1"/>
    </source>
</evidence>
<organism evidence="4 5">
    <name type="scientific">Candidatus Roizmanbacteria bacterium RIFCSPLOWO2_01_FULL_44_13</name>
    <dbReference type="NCBI Taxonomy" id="1802069"/>
    <lineage>
        <taxon>Bacteria</taxon>
        <taxon>Candidatus Roizmaniibacteriota</taxon>
    </lineage>
</organism>
<proteinExistence type="inferred from homology"/>
<name>A0A1F7JCR5_9BACT</name>
<dbReference type="Proteomes" id="UP000178857">
    <property type="component" value="Unassembled WGS sequence"/>
</dbReference>
<dbReference type="GO" id="GO:0015935">
    <property type="term" value="C:small ribosomal subunit"/>
    <property type="evidence" value="ECO:0007669"/>
    <property type="project" value="TreeGrafter"/>
</dbReference>
<dbReference type="GO" id="GO:0005737">
    <property type="term" value="C:cytoplasm"/>
    <property type="evidence" value="ECO:0007669"/>
    <property type="project" value="UniProtKB-ARBA"/>
</dbReference>
<sequence length="77" mass="8909">MAVTLRLYRTGKKGYATYKIVAVNRRYKSNGKYIESVGTYNPHAEEDDVKIKKERLDYWLTRGAIVSEGLRKLLKKG</sequence>